<evidence type="ECO:0000313" key="1">
    <source>
        <dbReference type="EMBL" id="EMS56702.1"/>
    </source>
</evidence>
<sequence>MESKSNSLLVVAGLLLAAAVDAGEGCAAWRRLETTVEPELDYQVRSLALSPGDIRPDVYKPNKPVCIPGQGCAKPGERYTPHSGYECRHYNREAGC</sequence>
<name>M7Z9I5_TRIUA</name>
<accession>M7Z9I5</accession>
<protein>
    <submittedName>
        <fullName evidence="1">Uncharacterized protein</fullName>
    </submittedName>
</protein>
<reference evidence="1" key="1">
    <citation type="journal article" date="2013" name="Nature">
        <title>Draft genome of the wheat A-genome progenitor Triticum urartu.</title>
        <authorList>
            <person name="Ling H.Q."/>
            <person name="Zhao S."/>
            <person name="Liu D."/>
            <person name="Wang J."/>
            <person name="Sun H."/>
            <person name="Zhang C."/>
            <person name="Fan H."/>
            <person name="Li D."/>
            <person name="Dong L."/>
            <person name="Tao Y."/>
            <person name="Gao C."/>
            <person name="Wu H."/>
            <person name="Li Y."/>
            <person name="Cui Y."/>
            <person name="Guo X."/>
            <person name="Zheng S."/>
            <person name="Wang B."/>
            <person name="Yu K."/>
            <person name="Liang Q."/>
            <person name="Yang W."/>
            <person name="Lou X."/>
            <person name="Chen J."/>
            <person name="Feng M."/>
            <person name="Jian J."/>
            <person name="Zhang X."/>
            <person name="Luo G."/>
            <person name="Jiang Y."/>
            <person name="Liu J."/>
            <person name="Wang Z."/>
            <person name="Sha Y."/>
            <person name="Zhang B."/>
            <person name="Wu H."/>
            <person name="Tang D."/>
            <person name="Shen Q."/>
            <person name="Xue P."/>
            <person name="Zou S."/>
            <person name="Wang X."/>
            <person name="Liu X."/>
            <person name="Wang F."/>
            <person name="Yang Y."/>
            <person name="An X."/>
            <person name="Dong Z."/>
            <person name="Zhang K."/>
            <person name="Zhang X."/>
            <person name="Luo M.C."/>
            <person name="Dvorak J."/>
            <person name="Tong Y."/>
            <person name="Wang J."/>
            <person name="Yang H."/>
            <person name="Li Z."/>
            <person name="Wang D."/>
            <person name="Zhang A."/>
            <person name="Wang J."/>
        </authorList>
    </citation>
    <scope>NUCLEOTIDE SEQUENCE</scope>
</reference>
<proteinExistence type="predicted"/>
<gene>
    <name evidence="1" type="ORF">TRIUR3_14701</name>
</gene>
<dbReference type="eggNOG" id="ENOG502R4X4">
    <property type="taxonomic scope" value="Eukaryota"/>
</dbReference>
<dbReference type="OMA" id="PDVYNAN"/>
<dbReference type="AlphaFoldDB" id="M7Z9I5"/>
<organism evidence="1">
    <name type="scientific">Triticum urartu</name>
    <name type="common">Red wild einkorn</name>
    <name type="synonym">Crithodium urartu</name>
    <dbReference type="NCBI Taxonomy" id="4572"/>
    <lineage>
        <taxon>Eukaryota</taxon>
        <taxon>Viridiplantae</taxon>
        <taxon>Streptophyta</taxon>
        <taxon>Embryophyta</taxon>
        <taxon>Tracheophyta</taxon>
        <taxon>Spermatophyta</taxon>
        <taxon>Magnoliopsida</taxon>
        <taxon>Liliopsida</taxon>
        <taxon>Poales</taxon>
        <taxon>Poaceae</taxon>
        <taxon>BOP clade</taxon>
        <taxon>Pooideae</taxon>
        <taxon>Triticodae</taxon>
        <taxon>Triticeae</taxon>
        <taxon>Triticinae</taxon>
        <taxon>Triticum</taxon>
    </lineage>
</organism>
<dbReference type="EMBL" id="KD155140">
    <property type="protein sequence ID" value="EMS56702.1"/>
    <property type="molecule type" value="Genomic_DNA"/>
</dbReference>